<keyword evidence="2" id="KW-1185">Reference proteome</keyword>
<dbReference type="AlphaFoldDB" id="A0A1N6G490"/>
<reference evidence="2" key="1">
    <citation type="submission" date="2016-12" db="EMBL/GenBank/DDBJ databases">
        <authorList>
            <person name="Varghese N."/>
            <person name="Submissions S."/>
        </authorList>
    </citation>
    <scope>NUCLEOTIDE SEQUENCE [LARGE SCALE GENOMIC DNA]</scope>
    <source>
        <strain evidence="2">DSM 16779</strain>
    </source>
</reference>
<sequence length="330" mass="39389">MIETQISITVNRKSDIALLEQKIIENQFQFPVYIREYEFSYQINFTSDYEEWELDTAILSSFPGYEFTTDLERGRKEIRIQISRYQSELSTDGWGRRIENPLNETKYLIKTSINKAEDFNPKIKVLFEDQEQFYHINIVDGINTATDEKGFLLLDDFKTNNESKSAEILPDRLYKSRQEAFQWGFDKISDVVENDFTLYLENKKKEIREIQKLPRKIIREFIKACNNSDEDNIVKQLDEDIIFEVRKHWKTIFETRGIPKFKEYLSSSEQELSGKDFKIRSLWSFKLPYVMIGVKYFPASTELEKQPFQKFEQMNFVLENNKITSIIYEI</sequence>
<dbReference type="EMBL" id="FSRQ01000001">
    <property type="protein sequence ID" value="SIO02271.1"/>
    <property type="molecule type" value="Genomic_DNA"/>
</dbReference>
<dbReference type="Proteomes" id="UP000184782">
    <property type="component" value="Unassembled WGS sequence"/>
</dbReference>
<gene>
    <name evidence="1" type="ORF">SAMN05421769_1846</name>
</gene>
<dbReference type="RefSeq" id="WP_074229954.1">
    <property type="nucleotide sequence ID" value="NZ_FSRQ01000001.1"/>
</dbReference>
<dbReference type="OrthoDB" id="1228870at2"/>
<name>A0A1N6G490_9FLAO</name>
<evidence type="ECO:0000313" key="1">
    <source>
        <dbReference type="EMBL" id="SIO02271.1"/>
    </source>
</evidence>
<evidence type="ECO:0000313" key="2">
    <source>
        <dbReference type="Proteomes" id="UP000184782"/>
    </source>
</evidence>
<proteinExistence type="predicted"/>
<protein>
    <submittedName>
        <fullName evidence="1">Uncharacterized protein</fullName>
    </submittedName>
</protein>
<organism evidence="1 2">
    <name type="scientific">Chryseobacterium scophthalmum</name>
    <dbReference type="NCBI Taxonomy" id="59733"/>
    <lineage>
        <taxon>Bacteria</taxon>
        <taxon>Pseudomonadati</taxon>
        <taxon>Bacteroidota</taxon>
        <taxon>Flavobacteriia</taxon>
        <taxon>Flavobacteriales</taxon>
        <taxon>Weeksellaceae</taxon>
        <taxon>Chryseobacterium group</taxon>
        <taxon>Chryseobacterium</taxon>
    </lineage>
</organism>
<accession>A0A1N6G490</accession>